<keyword evidence="3 8" id="KW-0337">GPI-anchor biosynthesis</keyword>
<feature type="transmembrane region" description="Helical" evidence="8">
    <location>
        <begin position="15"/>
        <end position="38"/>
    </location>
</feature>
<feature type="transmembrane region" description="Helical" evidence="8">
    <location>
        <begin position="308"/>
        <end position="326"/>
    </location>
</feature>
<evidence type="ECO:0000256" key="2">
    <source>
        <dbReference type="ARBA" id="ARBA00006387"/>
    </source>
</evidence>
<sequence>MFSLGPKNILLEECINILVCLIMKCNFSCIFLVTFLFLHEKVTLVTCSKGDSSWIFQRCLSGCLHKNCTNMKVFASRQPLSLKITGWHCEDECKYTCMWYTVDAYQKDSQQIPQFYGKWPFVRFFGIQEPASAIFSLFNALTHMMIFKFRARVPSVAPMYYVWHSMAVISAHAWFWSLAFHTRDTAFTEMMDYFCAFSLILYNLFLFFCRVVGTQHYIFLSALFIGLLSFCVHHFYYMAYVKFDYTYNVYICSCIGFLQSMFWGVWCYIKRREQYYVWKCVVVLCLTNVLLCLELGDFPPLLWIVDAHALWHLGTVPLCILWYSFLIDDTLYLLKKTKLQGIIIPNPMETS</sequence>
<keyword evidence="5" id="KW-0732">Signal</keyword>
<dbReference type="PANTHER" id="PTHR13148:SF0">
    <property type="entry name" value="POST-GPI ATTACHMENT TO PROTEINS FACTOR 3"/>
    <property type="match status" value="1"/>
</dbReference>
<dbReference type="AlphaFoldDB" id="A0A7E6ERM3"/>
<evidence type="ECO:0000256" key="8">
    <source>
        <dbReference type="RuleBase" id="RU365066"/>
    </source>
</evidence>
<feature type="transmembrane region" description="Helical" evidence="8">
    <location>
        <begin position="160"/>
        <end position="179"/>
    </location>
</feature>
<keyword evidence="7 8" id="KW-0472">Membrane</keyword>
<evidence type="ECO:0000256" key="5">
    <source>
        <dbReference type="ARBA" id="ARBA00022729"/>
    </source>
</evidence>
<feature type="transmembrane region" description="Helical" evidence="8">
    <location>
        <begin position="191"/>
        <end position="209"/>
    </location>
</feature>
<keyword evidence="8" id="KW-0333">Golgi apparatus</keyword>
<dbReference type="Proteomes" id="UP000515154">
    <property type="component" value="Linkage group LG4"/>
</dbReference>
<comment type="subcellular location">
    <subcellularLocation>
        <location evidence="1">Endomembrane system</location>
        <topology evidence="1">Multi-pass membrane protein</topology>
    </subcellularLocation>
    <subcellularLocation>
        <location evidence="8">Golgi apparatus membrane</location>
        <topology evidence="8">Multi-pass membrane protein</topology>
    </subcellularLocation>
</comment>
<evidence type="ECO:0000256" key="7">
    <source>
        <dbReference type="ARBA" id="ARBA00023136"/>
    </source>
</evidence>
<dbReference type="Pfam" id="PF04080">
    <property type="entry name" value="Per1"/>
    <property type="match status" value="1"/>
</dbReference>
<feature type="transmembrane region" description="Helical" evidence="8">
    <location>
        <begin position="248"/>
        <end position="269"/>
    </location>
</feature>
<gene>
    <name evidence="10" type="primary">LOC115211091</name>
</gene>
<evidence type="ECO:0000256" key="3">
    <source>
        <dbReference type="ARBA" id="ARBA00022502"/>
    </source>
</evidence>
<evidence type="ECO:0000313" key="9">
    <source>
        <dbReference type="Proteomes" id="UP000515154"/>
    </source>
</evidence>
<dbReference type="PANTHER" id="PTHR13148">
    <property type="entry name" value="PER1-RELATED"/>
    <property type="match status" value="1"/>
</dbReference>
<dbReference type="RefSeq" id="XP_036357989.1">
    <property type="nucleotide sequence ID" value="XM_036502096.1"/>
</dbReference>
<dbReference type="GO" id="GO:0016788">
    <property type="term" value="F:hydrolase activity, acting on ester bonds"/>
    <property type="evidence" value="ECO:0007669"/>
    <property type="project" value="TreeGrafter"/>
</dbReference>
<reference evidence="10" key="1">
    <citation type="submission" date="2025-08" db="UniProtKB">
        <authorList>
            <consortium name="RefSeq"/>
        </authorList>
    </citation>
    <scope>IDENTIFICATION</scope>
</reference>
<evidence type="ECO:0000256" key="1">
    <source>
        <dbReference type="ARBA" id="ARBA00004127"/>
    </source>
</evidence>
<keyword evidence="9" id="KW-1185">Reference proteome</keyword>
<name>A0A7E6ERM3_9MOLL</name>
<comment type="function">
    <text evidence="8">Involved in the lipid remodeling steps of GPI-anchor maturation.</text>
</comment>
<evidence type="ECO:0000256" key="4">
    <source>
        <dbReference type="ARBA" id="ARBA00022692"/>
    </source>
</evidence>
<protein>
    <recommendedName>
        <fullName evidence="8">Post-GPI attachment to proteins factor 3</fullName>
    </recommendedName>
</protein>
<comment type="similarity">
    <text evidence="2 8">Belongs to the PGAP3 family.</text>
</comment>
<organism evidence="9 10">
    <name type="scientific">Octopus sinensis</name>
    <name type="common">East Asian common octopus</name>
    <dbReference type="NCBI Taxonomy" id="2607531"/>
    <lineage>
        <taxon>Eukaryota</taxon>
        <taxon>Metazoa</taxon>
        <taxon>Spiralia</taxon>
        <taxon>Lophotrochozoa</taxon>
        <taxon>Mollusca</taxon>
        <taxon>Cephalopoda</taxon>
        <taxon>Coleoidea</taxon>
        <taxon>Octopodiformes</taxon>
        <taxon>Octopoda</taxon>
        <taxon>Incirrata</taxon>
        <taxon>Octopodidae</taxon>
        <taxon>Octopus</taxon>
    </lineage>
</organism>
<dbReference type="InterPro" id="IPR007217">
    <property type="entry name" value="Per1-like"/>
</dbReference>
<evidence type="ECO:0000256" key="6">
    <source>
        <dbReference type="ARBA" id="ARBA00022989"/>
    </source>
</evidence>
<evidence type="ECO:0000313" key="10">
    <source>
        <dbReference type="RefSeq" id="XP_036357989.1"/>
    </source>
</evidence>
<keyword evidence="4 8" id="KW-0812">Transmembrane</keyword>
<feature type="transmembrane region" description="Helical" evidence="8">
    <location>
        <begin position="276"/>
        <end position="296"/>
    </location>
</feature>
<keyword evidence="6 8" id="KW-1133">Transmembrane helix</keyword>
<feature type="transmembrane region" description="Helical" evidence="8">
    <location>
        <begin position="216"/>
        <end position="236"/>
    </location>
</feature>
<proteinExistence type="inferred from homology"/>
<dbReference type="GO" id="GO:0000139">
    <property type="term" value="C:Golgi membrane"/>
    <property type="evidence" value="ECO:0007669"/>
    <property type="project" value="UniProtKB-SubCell"/>
</dbReference>
<accession>A0A7E6ERM3</accession>
<dbReference type="GO" id="GO:0005789">
    <property type="term" value="C:endoplasmic reticulum membrane"/>
    <property type="evidence" value="ECO:0007669"/>
    <property type="project" value="TreeGrafter"/>
</dbReference>
<dbReference type="GO" id="GO:0006506">
    <property type="term" value="P:GPI anchor biosynthetic process"/>
    <property type="evidence" value="ECO:0007669"/>
    <property type="project" value="UniProtKB-KW"/>
</dbReference>